<dbReference type="FunFam" id="3.40.50.300:FF:000533">
    <property type="entry name" value="Helicase, Snf2 family"/>
    <property type="match status" value="1"/>
</dbReference>
<evidence type="ECO:0000259" key="4">
    <source>
        <dbReference type="PROSITE" id="PS51192"/>
    </source>
</evidence>
<dbReference type="InterPro" id="IPR013663">
    <property type="entry name" value="Helicase_SWF/SNF/SWI_bac"/>
</dbReference>
<dbReference type="PROSITE" id="PS50966">
    <property type="entry name" value="ZF_SWIM"/>
    <property type="match status" value="1"/>
</dbReference>
<organism evidence="6 7">
    <name type="scientific">Loigolactobacillus coryniformis</name>
    <dbReference type="NCBI Taxonomy" id="1610"/>
    <lineage>
        <taxon>Bacteria</taxon>
        <taxon>Bacillati</taxon>
        <taxon>Bacillota</taxon>
        <taxon>Bacilli</taxon>
        <taxon>Lactobacillales</taxon>
        <taxon>Lactobacillaceae</taxon>
        <taxon>Loigolactobacillus</taxon>
    </lineage>
</organism>
<gene>
    <name evidence="6" type="ORF">FGL77_06650</name>
</gene>
<dbReference type="GO" id="GO:0016787">
    <property type="term" value="F:hydrolase activity"/>
    <property type="evidence" value="ECO:0007669"/>
    <property type="project" value="UniProtKB-KW"/>
</dbReference>
<dbReference type="GO" id="GO:0008270">
    <property type="term" value="F:zinc ion binding"/>
    <property type="evidence" value="ECO:0007669"/>
    <property type="project" value="UniProtKB-KW"/>
</dbReference>
<dbReference type="EMBL" id="CP042392">
    <property type="protein sequence ID" value="QEA54441.1"/>
    <property type="molecule type" value="Genomic_DNA"/>
</dbReference>
<dbReference type="SUPFAM" id="SSF52540">
    <property type="entry name" value="P-loop containing nucleoside triphosphate hydrolases"/>
    <property type="match status" value="2"/>
</dbReference>
<dbReference type="AlphaFoldDB" id="A0A5B8TPY3"/>
<keyword evidence="2" id="KW-0862">Zinc</keyword>
<keyword evidence="1" id="KW-0378">Hydrolase</keyword>
<reference evidence="6 7" key="1">
    <citation type="submission" date="2019-06" db="EMBL/GenBank/DDBJ databases">
        <title>Genome analyses of bacteria isolated from kimchi.</title>
        <authorList>
            <person name="Lee S."/>
            <person name="Ahn S."/>
            <person name="Roh S."/>
        </authorList>
    </citation>
    <scope>NUCLEOTIDE SEQUENCE [LARGE SCALE GENOMIC DNA]</scope>
    <source>
        <strain evidence="6 7">CBA3616</strain>
    </source>
</reference>
<dbReference type="SMART" id="SM00490">
    <property type="entry name" value="HELICc"/>
    <property type="match status" value="1"/>
</dbReference>
<dbReference type="PROSITE" id="PS51194">
    <property type="entry name" value="HELICASE_CTER"/>
    <property type="match status" value="1"/>
</dbReference>
<protein>
    <submittedName>
        <fullName evidence="6">Helicase SNF2</fullName>
    </submittedName>
</protein>
<accession>A0A5B8TPY3</accession>
<dbReference type="InterPro" id="IPR001650">
    <property type="entry name" value="Helicase_C-like"/>
</dbReference>
<dbReference type="InterPro" id="IPR014001">
    <property type="entry name" value="Helicase_ATP-bd"/>
</dbReference>
<evidence type="ECO:0000256" key="1">
    <source>
        <dbReference type="ARBA" id="ARBA00022801"/>
    </source>
</evidence>
<feature type="domain" description="SWIM-type" evidence="3">
    <location>
        <begin position="40"/>
        <end position="76"/>
    </location>
</feature>
<dbReference type="Pfam" id="PF08455">
    <property type="entry name" value="SNF2_assoc"/>
    <property type="match status" value="1"/>
</dbReference>
<dbReference type="PROSITE" id="PS51192">
    <property type="entry name" value="HELICASE_ATP_BIND_1"/>
    <property type="match status" value="1"/>
</dbReference>
<evidence type="ECO:0000313" key="6">
    <source>
        <dbReference type="EMBL" id="QEA54441.1"/>
    </source>
</evidence>
<keyword evidence="6" id="KW-0067">ATP-binding</keyword>
<dbReference type="Pfam" id="PF00176">
    <property type="entry name" value="SNF2-rel_dom"/>
    <property type="match status" value="1"/>
</dbReference>
<dbReference type="InterPro" id="IPR038718">
    <property type="entry name" value="SNF2-like_sf"/>
</dbReference>
<name>A0A5B8TPY3_9LACO</name>
<keyword evidence="6" id="KW-0547">Nucleotide-binding</keyword>
<evidence type="ECO:0000259" key="3">
    <source>
        <dbReference type="PROSITE" id="PS50966"/>
    </source>
</evidence>
<dbReference type="Gene3D" id="3.40.50.300">
    <property type="entry name" value="P-loop containing nucleotide triphosphate hydrolases"/>
    <property type="match status" value="1"/>
</dbReference>
<dbReference type="PANTHER" id="PTHR10799">
    <property type="entry name" value="SNF2/RAD54 HELICASE FAMILY"/>
    <property type="match status" value="1"/>
</dbReference>
<evidence type="ECO:0000313" key="7">
    <source>
        <dbReference type="Proteomes" id="UP000321772"/>
    </source>
</evidence>
<dbReference type="SMART" id="SM00487">
    <property type="entry name" value="DEXDc"/>
    <property type="match status" value="1"/>
</dbReference>
<dbReference type="Proteomes" id="UP000321772">
    <property type="component" value="Chromosome"/>
</dbReference>
<dbReference type="InterPro" id="IPR027417">
    <property type="entry name" value="P-loop_NTPase"/>
</dbReference>
<dbReference type="InterPro" id="IPR049730">
    <property type="entry name" value="SNF2/RAD54-like_C"/>
</dbReference>
<keyword evidence="6" id="KW-0347">Helicase</keyword>
<dbReference type="Gene3D" id="3.40.50.10810">
    <property type="entry name" value="Tandem AAA-ATPase domain"/>
    <property type="match status" value="1"/>
</dbReference>
<evidence type="ECO:0000256" key="2">
    <source>
        <dbReference type="PROSITE-ProRule" id="PRU00325"/>
    </source>
</evidence>
<dbReference type="Pfam" id="PF04434">
    <property type="entry name" value="SWIM"/>
    <property type="match status" value="1"/>
</dbReference>
<dbReference type="GO" id="GO:0005524">
    <property type="term" value="F:ATP binding"/>
    <property type="evidence" value="ECO:0007669"/>
    <property type="project" value="InterPro"/>
</dbReference>
<feature type="domain" description="Helicase ATP-binding" evidence="4">
    <location>
        <begin position="693"/>
        <end position="851"/>
    </location>
</feature>
<evidence type="ECO:0000259" key="5">
    <source>
        <dbReference type="PROSITE" id="PS51194"/>
    </source>
</evidence>
<dbReference type="InterPro" id="IPR000330">
    <property type="entry name" value="SNF2_N"/>
</dbReference>
<sequence length="1127" mass="127391">MPIKIWDRGKKIANNGNVEIQYIDNNRREVNAIVYGTEAYGVTVNQKDSALDFCECPYFPDHGYCKHIAAVIKLLKAQGRPIDQLFDETTDDLDFTTKFGDDYLLISENFENALREHPNSATVVYANKQQYNKLRAAPDSWADFFAKQPVKKARPEPRPQVTQAHFKRQPQASGEYFLEQIKLPERQYFKPLTPTDTGEALCLEATLVVSAARSDWDYTSGERLFIKLRIASVEEQKFYVINNIRRFLETYVDGDVYQTGGKRTFQLSTQAFTVAERALLDFLQLVDEDATINTYGTSAHKYFVLPKYNFKHTLSLLTNLAHFIFQPDENLKKIYTAVELKPYTADTGLLTGEIVTKRTGYDFTMESHFSNFINANLLFIRRGTFYQATTDQFRLIAQIINNYNNTMRIQSQGNPLHFPLGSEAQLSDFVNLFQQIGKLKAPPQLASTPMIPHFALDKNKQSLELSLAYEYNGELIDSNAIAQLPAQTRNLDMEEQAFDYLRSLDFHKNSRLWVKKFATAADLYRFFVQELPNLQDNGVVTVSPELKGSLHDATELAPEIDVSEADGFLAINFSFNGIAEKEVDSVLAQLDVARPYIEQADGSIIIVDDELKRVSAALAKVRAQGKLKNGQMKVHASQALAVQAALGDTANFDQKFKRLTTDLAHPEKFEVIASRPVNAQLRPYQKVGVKWLEMLDSYHFGGILADEMGLGKTLQMITFLNNHLVSDKVNLVVSPASLIYNWKEEFAKFAPEIEVAVVDGSKDNRRQLIRNGSAAVLITSYNSARLDIDDYQQRDLNYLVLDEAQYVKNGSTKTNQNLRKLTPKNTFALSGTPIENRAEELWAIFALVMPGLLPSKKNFNQLSAAEIAVRVKPFILRREKATVLKDLPPKVESNLYNEMTKEQKTVYLAQLKQMQIKIKGMSSENFVKNKIAILAGLTRLRQICDTPALYMDDYQAGSGKLDQLNEILRQAQDNQHRVLIFSQFTSMLNIIEAELAKQNIATFMLQGNTKPQERLAMVDAFNAGEKSVFLISLKAGGTGLNLTGADTVILVDLWWNPAVEDQATARAHRIGQKNKVEVYRLITKGTIEEQIYKLQEKKRDFVDQVLSGTENKGSLTEAEVRLILGIE</sequence>
<dbReference type="Pfam" id="PF00271">
    <property type="entry name" value="Helicase_C"/>
    <property type="match status" value="1"/>
</dbReference>
<proteinExistence type="predicted"/>
<dbReference type="GO" id="GO:0004386">
    <property type="term" value="F:helicase activity"/>
    <property type="evidence" value="ECO:0007669"/>
    <property type="project" value="UniProtKB-KW"/>
</dbReference>
<dbReference type="CDD" id="cd18793">
    <property type="entry name" value="SF2_C_SNF"/>
    <property type="match status" value="1"/>
</dbReference>
<dbReference type="InterPro" id="IPR007527">
    <property type="entry name" value="Znf_SWIM"/>
</dbReference>
<keyword evidence="2" id="KW-0479">Metal-binding</keyword>
<keyword evidence="2" id="KW-0863">Zinc-finger</keyword>
<feature type="domain" description="Helicase C-terminal" evidence="5">
    <location>
        <begin position="963"/>
        <end position="1113"/>
    </location>
</feature>